<dbReference type="SUPFAM" id="SSF46785">
    <property type="entry name" value="Winged helix' DNA-binding domain"/>
    <property type="match status" value="1"/>
</dbReference>
<dbReference type="InterPro" id="IPR036388">
    <property type="entry name" value="WH-like_DNA-bd_sf"/>
</dbReference>
<evidence type="ECO:0000256" key="2">
    <source>
        <dbReference type="ARBA" id="ARBA00023015"/>
    </source>
</evidence>
<feature type="domain" description="HTH lysR-type" evidence="6">
    <location>
        <begin position="2"/>
        <end position="59"/>
    </location>
</feature>
<proteinExistence type="inferred from homology"/>
<dbReference type="GO" id="GO:0003700">
    <property type="term" value="F:DNA-binding transcription factor activity"/>
    <property type="evidence" value="ECO:0007669"/>
    <property type="project" value="InterPro"/>
</dbReference>
<reference evidence="7 8" key="1">
    <citation type="submission" date="2018-03" db="EMBL/GenBank/DDBJ databases">
        <title>Genomic Encyclopedia of Archaeal and Bacterial Type Strains, Phase II (KMG-II): from individual species to whole genera.</title>
        <authorList>
            <person name="Goeker M."/>
        </authorList>
    </citation>
    <scope>NUCLEOTIDE SEQUENCE [LARGE SCALE GENOMIC DNA]</scope>
    <source>
        <strain evidence="7 8">DSM 43146</strain>
    </source>
</reference>
<evidence type="ECO:0000259" key="6">
    <source>
        <dbReference type="PROSITE" id="PS50931"/>
    </source>
</evidence>
<dbReference type="GO" id="GO:0032993">
    <property type="term" value="C:protein-DNA complex"/>
    <property type="evidence" value="ECO:0007669"/>
    <property type="project" value="TreeGrafter"/>
</dbReference>
<dbReference type="PANTHER" id="PTHR30346:SF29">
    <property type="entry name" value="LYSR SUBSTRATE-BINDING"/>
    <property type="match status" value="1"/>
</dbReference>
<dbReference type="AlphaFoldDB" id="A0A2T0KHU0"/>
<evidence type="ECO:0000313" key="7">
    <source>
        <dbReference type="EMBL" id="PRX23000.1"/>
    </source>
</evidence>
<dbReference type="Gene3D" id="3.40.190.10">
    <property type="entry name" value="Periplasmic binding protein-like II"/>
    <property type="match status" value="2"/>
</dbReference>
<dbReference type="GO" id="GO:0003677">
    <property type="term" value="F:DNA binding"/>
    <property type="evidence" value="ECO:0007669"/>
    <property type="project" value="UniProtKB-KW"/>
</dbReference>
<organism evidence="7 8">
    <name type="scientific">Actinoplanes italicus</name>
    <dbReference type="NCBI Taxonomy" id="113567"/>
    <lineage>
        <taxon>Bacteria</taxon>
        <taxon>Bacillati</taxon>
        <taxon>Actinomycetota</taxon>
        <taxon>Actinomycetes</taxon>
        <taxon>Micromonosporales</taxon>
        <taxon>Micromonosporaceae</taxon>
        <taxon>Actinoplanes</taxon>
    </lineage>
</organism>
<evidence type="ECO:0000313" key="8">
    <source>
        <dbReference type="Proteomes" id="UP000239415"/>
    </source>
</evidence>
<dbReference type="Pfam" id="PF00126">
    <property type="entry name" value="HTH_1"/>
    <property type="match status" value="1"/>
</dbReference>
<protein>
    <submittedName>
        <fullName evidence="7">DNA-binding transcriptional LysR family regulator</fullName>
    </submittedName>
</protein>
<comment type="caution">
    <text evidence="7">The sequence shown here is derived from an EMBL/GenBank/DDBJ whole genome shotgun (WGS) entry which is preliminary data.</text>
</comment>
<dbReference type="PANTHER" id="PTHR30346">
    <property type="entry name" value="TRANSCRIPTIONAL DUAL REGULATOR HCAR-RELATED"/>
    <property type="match status" value="1"/>
</dbReference>
<keyword evidence="3 7" id="KW-0238">DNA-binding</keyword>
<evidence type="ECO:0000256" key="1">
    <source>
        <dbReference type="ARBA" id="ARBA00009437"/>
    </source>
</evidence>
<dbReference type="Proteomes" id="UP000239415">
    <property type="component" value="Unassembled WGS sequence"/>
</dbReference>
<accession>A0A2T0KHU0</accession>
<dbReference type="InterPro" id="IPR036390">
    <property type="entry name" value="WH_DNA-bd_sf"/>
</dbReference>
<sequence>MLDLHRLRILRELHRRGTITAVAQALSYSPSAVSQQLATLERETGVKLLEPAGRRVRLTAQADVLVAHAEVLLAEMERAESALARSLQETAGTLRVAAFQTAVLTLVPSAIRRLQSAHPDLRIEVTELEPDTALPALVVGDFDVVLDEEYPGHPLPLLAGVSRSDLFTDELLLAVPSPWAGRDLLDVAKRPFALEPASTPAGQWALATCREAGFEPDVRYTSTDLQIHLRLVEQQLAVALIPQLADAQNRPGIALNPMRDHPNRTVFIAVRNGALDHPAVRAFTTALAQTHQQLDSPPPAAASEPDHRHR</sequence>
<comment type="similarity">
    <text evidence="1">Belongs to the LysR transcriptional regulatory family.</text>
</comment>
<keyword evidence="4" id="KW-0804">Transcription</keyword>
<dbReference type="InterPro" id="IPR005119">
    <property type="entry name" value="LysR_subst-bd"/>
</dbReference>
<dbReference type="Pfam" id="PF03466">
    <property type="entry name" value="LysR_substrate"/>
    <property type="match status" value="1"/>
</dbReference>
<evidence type="ECO:0000256" key="5">
    <source>
        <dbReference type="SAM" id="MobiDB-lite"/>
    </source>
</evidence>
<dbReference type="SUPFAM" id="SSF53850">
    <property type="entry name" value="Periplasmic binding protein-like II"/>
    <property type="match status" value="1"/>
</dbReference>
<dbReference type="InterPro" id="IPR011991">
    <property type="entry name" value="ArsR-like_HTH"/>
</dbReference>
<dbReference type="OrthoDB" id="3673085at2"/>
<dbReference type="EMBL" id="PVMZ01000004">
    <property type="protein sequence ID" value="PRX23000.1"/>
    <property type="molecule type" value="Genomic_DNA"/>
</dbReference>
<keyword evidence="2" id="KW-0805">Transcription regulation</keyword>
<evidence type="ECO:0000256" key="3">
    <source>
        <dbReference type="ARBA" id="ARBA00023125"/>
    </source>
</evidence>
<name>A0A2T0KHU0_9ACTN</name>
<dbReference type="Gene3D" id="1.10.10.10">
    <property type="entry name" value="Winged helix-like DNA-binding domain superfamily/Winged helix DNA-binding domain"/>
    <property type="match status" value="1"/>
</dbReference>
<dbReference type="InterPro" id="IPR000847">
    <property type="entry name" value="LysR_HTH_N"/>
</dbReference>
<gene>
    <name evidence="7" type="ORF">CLV67_104528</name>
</gene>
<keyword evidence="8" id="KW-1185">Reference proteome</keyword>
<evidence type="ECO:0000256" key="4">
    <source>
        <dbReference type="ARBA" id="ARBA00023163"/>
    </source>
</evidence>
<dbReference type="PROSITE" id="PS50931">
    <property type="entry name" value="HTH_LYSR"/>
    <property type="match status" value="1"/>
</dbReference>
<feature type="region of interest" description="Disordered" evidence="5">
    <location>
        <begin position="289"/>
        <end position="310"/>
    </location>
</feature>
<dbReference type="CDD" id="cd00090">
    <property type="entry name" value="HTH_ARSR"/>
    <property type="match status" value="1"/>
</dbReference>